<feature type="transmembrane region" description="Helical" evidence="1">
    <location>
        <begin position="28"/>
        <end position="58"/>
    </location>
</feature>
<evidence type="ECO:0000256" key="1">
    <source>
        <dbReference type="SAM" id="Phobius"/>
    </source>
</evidence>
<name>A0A9E2NUK0_9LACO</name>
<sequence>MLGILLTLLFLWILWKLGIFTIKILGLLFVIFAVGFIFHFLLIPAIVIGLAIVIFGAIQS</sequence>
<evidence type="ECO:0000313" key="2">
    <source>
        <dbReference type="EMBL" id="MBU3829412.1"/>
    </source>
</evidence>
<gene>
    <name evidence="2" type="ORF">H9843_00675</name>
</gene>
<keyword evidence="1" id="KW-0812">Transmembrane</keyword>
<reference evidence="2" key="2">
    <citation type="submission" date="2021-04" db="EMBL/GenBank/DDBJ databases">
        <authorList>
            <person name="Gilroy R."/>
        </authorList>
    </citation>
    <scope>NUCLEOTIDE SEQUENCE</scope>
    <source>
        <strain evidence="2">876</strain>
    </source>
</reference>
<proteinExistence type="predicted"/>
<dbReference type="EMBL" id="JAHLFK010000004">
    <property type="protein sequence ID" value="MBU3829412.1"/>
    <property type="molecule type" value="Genomic_DNA"/>
</dbReference>
<organism evidence="2 3">
    <name type="scientific">Candidatus Limosilactobacillus merdavium</name>
    <dbReference type="NCBI Taxonomy" id="2838651"/>
    <lineage>
        <taxon>Bacteria</taxon>
        <taxon>Bacillati</taxon>
        <taxon>Bacillota</taxon>
        <taxon>Bacilli</taxon>
        <taxon>Lactobacillales</taxon>
        <taxon>Lactobacillaceae</taxon>
        <taxon>Limosilactobacillus</taxon>
    </lineage>
</organism>
<evidence type="ECO:0000313" key="3">
    <source>
        <dbReference type="Proteomes" id="UP000824180"/>
    </source>
</evidence>
<protein>
    <submittedName>
        <fullName evidence="2">Uncharacterized protein</fullName>
    </submittedName>
</protein>
<dbReference type="AlphaFoldDB" id="A0A9E2NUK0"/>
<keyword evidence="1" id="KW-0472">Membrane</keyword>
<accession>A0A9E2NUK0</accession>
<keyword evidence="1" id="KW-1133">Transmembrane helix</keyword>
<dbReference type="Proteomes" id="UP000824180">
    <property type="component" value="Unassembled WGS sequence"/>
</dbReference>
<comment type="caution">
    <text evidence="2">The sequence shown here is derived from an EMBL/GenBank/DDBJ whole genome shotgun (WGS) entry which is preliminary data.</text>
</comment>
<reference evidence="2" key="1">
    <citation type="journal article" date="2021" name="PeerJ">
        <title>Extensive microbial diversity within the chicken gut microbiome revealed by metagenomics and culture.</title>
        <authorList>
            <person name="Gilroy R."/>
            <person name="Ravi A."/>
            <person name="Getino M."/>
            <person name="Pursley I."/>
            <person name="Horton D.L."/>
            <person name="Alikhan N.F."/>
            <person name="Baker D."/>
            <person name="Gharbi K."/>
            <person name="Hall N."/>
            <person name="Watson M."/>
            <person name="Adriaenssens E.M."/>
            <person name="Foster-Nyarko E."/>
            <person name="Jarju S."/>
            <person name="Secka A."/>
            <person name="Antonio M."/>
            <person name="Oren A."/>
            <person name="Chaudhuri R.R."/>
            <person name="La Ragione R."/>
            <person name="Hildebrand F."/>
            <person name="Pallen M.J."/>
        </authorList>
    </citation>
    <scope>NUCLEOTIDE SEQUENCE</scope>
    <source>
        <strain evidence="2">876</strain>
    </source>
</reference>